<evidence type="ECO:0000313" key="2">
    <source>
        <dbReference type="Proteomes" id="UP000234881"/>
    </source>
</evidence>
<comment type="caution">
    <text evidence="1">The sequence shown here is derived from an EMBL/GenBank/DDBJ whole genome shotgun (WGS) entry which is preliminary data.</text>
</comment>
<organism evidence="1 2">
    <name type="scientific">Cohaesibacter celericrescens</name>
    <dbReference type="NCBI Taxonomy" id="2067669"/>
    <lineage>
        <taxon>Bacteria</taxon>
        <taxon>Pseudomonadati</taxon>
        <taxon>Pseudomonadota</taxon>
        <taxon>Alphaproteobacteria</taxon>
        <taxon>Hyphomicrobiales</taxon>
        <taxon>Cohaesibacteraceae</taxon>
    </lineage>
</organism>
<dbReference type="EMBL" id="PKUQ01000013">
    <property type="protein sequence ID" value="PLW77869.1"/>
    <property type="molecule type" value="Genomic_DNA"/>
</dbReference>
<sequence length="124" mass="14144">MKSYIVKAISIIAVMLFLGFGIKTIQMYDGPVVVSHMTGTYATPECIFQRNALPLYLQFRHNKPLRDQDLRLMPGAEVVEKTDVPKDYTPDEKCRNSKGFEIGESSVSMDFFRGSLKIVQSWFD</sequence>
<accession>A0A2N5XTQ1</accession>
<dbReference type="RefSeq" id="WP_101533110.1">
    <property type="nucleotide sequence ID" value="NZ_PKUQ01000013.1"/>
</dbReference>
<dbReference type="Proteomes" id="UP000234881">
    <property type="component" value="Unassembled WGS sequence"/>
</dbReference>
<protein>
    <submittedName>
        <fullName evidence="1">Uncharacterized protein</fullName>
    </submittedName>
</protein>
<name>A0A2N5XTQ1_9HYPH</name>
<reference evidence="1 2" key="1">
    <citation type="submission" date="2018-01" db="EMBL/GenBank/DDBJ databases">
        <title>The draft genome sequence of Cohaesibacter sp. H1304.</title>
        <authorList>
            <person name="Wang N.-N."/>
            <person name="Du Z.-J."/>
        </authorList>
    </citation>
    <scope>NUCLEOTIDE SEQUENCE [LARGE SCALE GENOMIC DNA]</scope>
    <source>
        <strain evidence="1 2">H1304</strain>
    </source>
</reference>
<dbReference type="OrthoDB" id="9962486at2"/>
<proteinExistence type="predicted"/>
<keyword evidence="2" id="KW-1185">Reference proteome</keyword>
<dbReference type="AlphaFoldDB" id="A0A2N5XTQ1"/>
<evidence type="ECO:0000313" key="1">
    <source>
        <dbReference type="EMBL" id="PLW77869.1"/>
    </source>
</evidence>
<gene>
    <name evidence="1" type="ORF">C0081_07015</name>
</gene>